<keyword evidence="2" id="KW-1133">Transmembrane helix</keyword>
<keyword evidence="1" id="KW-0106">Calcium</keyword>
<dbReference type="InterPro" id="IPR015919">
    <property type="entry name" value="Cadherin-like_sf"/>
</dbReference>
<dbReference type="EMBL" id="NEDP02005577">
    <property type="protein sequence ID" value="OWF37891.1"/>
    <property type="molecule type" value="Genomic_DNA"/>
</dbReference>
<dbReference type="AlphaFoldDB" id="A0A210PN38"/>
<comment type="caution">
    <text evidence="5">The sequence shown here is derived from an EMBL/GenBank/DDBJ whole genome shotgun (WGS) entry which is preliminary data.</text>
</comment>
<dbReference type="OrthoDB" id="6155187at2759"/>
<feature type="chain" id="PRO_5012916653" description="Cadherin domain-containing protein" evidence="3">
    <location>
        <begin position="26"/>
        <end position="368"/>
    </location>
</feature>
<proteinExistence type="predicted"/>
<evidence type="ECO:0000256" key="1">
    <source>
        <dbReference type="PROSITE-ProRule" id="PRU00043"/>
    </source>
</evidence>
<feature type="domain" description="Cadherin" evidence="4">
    <location>
        <begin position="57"/>
        <end position="160"/>
    </location>
</feature>
<evidence type="ECO:0000259" key="4">
    <source>
        <dbReference type="PROSITE" id="PS50268"/>
    </source>
</evidence>
<dbReference type="GO" id="GO:0005509">
    <property type="term" value="F:calcium ion binding"/>
    <property type="evidence" value="ECO:0007669"/>
    <property type="project" value="UniProtKB-UniRule"/>
</dbReference>
<gene>
    <name evidence="5" type="ORF">KP79_PYT05545</name>
</gene>
<dbReference type="GO" id="GO:0007156">
    <property type="term" value="P:homophilic cell adhesion via plasma membrane adhesion molecules"/>
    <property type="evidence" value="ECO:0007669"/>
    <property type="project" value="InterPro"/>
</dbReference>
<feature type="signal peptide" evidence="3">
    <location>
        <begin position="1"/>
        <end position="25"/>
    </location>
</feature>
<protein>
    <recommendedName>
        <fullName evidence="4">Cadherin domain-containing protein</fullName>
    </recommendedName>
</protein>
<dbReference type="GO" id="GO:0016020">
    <property type="term" value="C:membrane"/>
    <property type="evidence" value="ECO:0007669"/>
    <property type="project" value="InterPro"/>
</dbReference>
<feature type="transmembrane region" description="Helical" evidence="2">
    <location>
        <begin position="288"/>
        <end position="310"/>
    </location>
</feature>
<accession>A0A210PN38</accession>
<evidence type="ECO:0000256" key="2">
    <source>
        <dbReference type="SAM" id="Phobius"/>
    </source>
</evidence>
<dbReference type="Proteomes" id="UP000242188">
    <property type="component" value="Unassembled WGS sequence"/>
</dbReference>
<evidence type="ECO:0000256" key="3">
    <source>
        <dbReference type="SAM" id="SignalP"/>
    </source>
</evidence>
<dbReference type="InterPro" id="IPR002126">
    <property type="entry name" value="Cadherin-like_dom"/>
</dbReference>
<organism evidence="5 6">
    <name type="scientific">Mizuhopecten yessoensis</name>
    <name type="common">Japanese scallop</name>
    <name type="synonym">Patinopecten yessoensis</name>
    <dbReference type="NCBI Taxonomy" id="6573"/>
    <lineage>
        <taxon>Eukaryota</taxon>
        <taxon>Metazoa</taxon>
        <taxon>Spiralia</taxon>
        <taxon>Lophotrochozoa</taxon>
        <taxon>Mollusca</taxon>
        <taxon>Bivalvia</taxon>
        <taxon>Autobranchia</taxon>
        <taxon>Pteriomorphia</taxon>
        <taxon>Pectinida</taxon>
        <taxon>Pectinoidea</taxon>
        <taxon>Pectinidae</taxon>
        <taxon>Mizuhopecten</taxon>
    </lineage>
</organism>
<reference evidence="5 6" key="1">
    <citation type="journal article" date="2017" name="Nat. Ecol. Evol.">
        <title>Scallop genome provides insights into evolution of bilaterian karyotype and development.</title>
        <authorList>
            <person name="Wang S."/>
            <person name="Zhang J."/>
            <person name="Jiao W."/>
            <person name="Li J."/>
            <person name="Xun X."/>
            <person name="Sun Y."/>
            <person name="Guo X."/>
            <person name="Huan P."/>
            <person name="Dong B."/>
            <person name="Zhang L."/>
            <person name="Hu X."/>
            <person name="Sun X."/>
            <person name="Wang J."/>
            <person name="Zhao C."/>
            <person name="Wang Y."/>
            <person name="Wang D."/>
            <person name="Huang X."/>
            <person name="Wang R."/>
            <person name="Lv J."/>
            <person name="Li Y."/>
            <person name="Zhang Z."/>
            <person name="Liu B."/>
            <person name="Lu W."/>
            <person name="Hui Y."/>
            <person name="Liang J."/>
            <person name="Zhou Z."/>
            <person name="Hou R."/>
            <person name="Li X."/>
            <person name="Liu Y."/>
            <person name="Li H."/>
            <person name="Ning X."/>
            <person name="Lin Y."/>
            <person name="Zhao L."/>
            <person name="Xing Q."/>
            <person name="Dou J."/>
            <person name="Li Y."/>
            <person name="Mao J."/>
            <person name="Guo H."/>
            <person name="Dou H."/>
            <person name="Li T."/>
            <person name="Mu C."/>
            <person name="Jiang W."/>
            <person name="Fu Q."/>
            <person name="Fu X."/>
            <person name="Miao Y."/>
            <person name="Liu J."/>
            <person name="Yu Q."/>
            <person name="Li R."/>
            <person name="Liao H."/>
            <person name="Li X."/>
            <person name="Kong Y."/>
            <person name="Jiang Z."/>
            <person name="Chourrout D."/>
            <person name="Li R."/>
            <person name="Bao Z."/>
        </authorList>
    </citation>
    <scope>NUCLEOTIDE SEQUENCE [LARGE SCALE GENOMIC DNA]</scope>
    <source>
        <strain evidence="5 6">PY_sf001</strain>
    </source>
</reference>
<evidence type="ECO:0000313" key="6">
    <source>
        <dbReference type="Proteomes" id="UP000242188"/>
    </source>
</evidence>
<dbReference type="PROSITE" id="PS50268">
    <property type="entry name" value="CADHERIN_2"/>
    <property type="match status" value="1"/>
</dbReference>
<evidence type="ECO:0000313" key="5">
    <source>
        <dbReference type="EMBL" id="OWF37891.1"/>
    </source>
</evidence>
<keyword evidence="3" id="KW-0732">Signal</keyword>
<sequence length="368" mass="40577">MGDHQYKLLVVLLVHYVLRPSMVTSTTCSSRCASTAHHVVHTCPDALAQIIPTCVYETDPAGTCLLSLITDSSLIFDVSIINPPEFVNRLGGYFQFNRNNATQILLELQHPLDVETVYLNTNITTMDIQLTVSCTNDSQTMESVTLNLTAVDDDDNGPSFSQTADSTCLLPAFTASAHEEYIGPLTTHPSGMFVTDGDFVTNNDIVLSFLHGNPPDFSKFFAVDMLTNTINKTSNMSSGDPRDYTFIIQAKEKSAVGRSMVAVLSVGIESGYPAVTMREHKADESVKLVLQVLSATVLVGFSIGFVILIWHRNRRVKPATKQEDTKQSVIECLKSNIIDEAHDAESKFPCAKRTEWTLESIDEEPEQM</sequence>
<keyword evidence="6" id="KW-1185">Reference proteome</keyword>
<keyword evidence="2" id="KW-0812">Transmembrane</keyword>
<keyword evidence="2" id="KW-0472">Membrane</keyword>
<dbReference type="SUPFAM" id="SSF49313">
    <property type="entry name" value="Cadherin-like"/>
    <property type="match status" value="1"/>
</dbReference>
<name>A0A210PN38_MIZYE</name>